<protein>
    <recommendedName>
        <fullName evidence="3">Cellulose synthase</fullName>
    </recommendedName>
</protein>
<dbReference type="InterPro" id="IPR038470">
    <property type="entry name" value="Cellsynth_D_sf"/>
</dbReference>
<comment type="caution">
    <text evidence="1">The sequence shown here is derived from an EMBL/GenBank/DDBJ whole genome shotgun (WGS) entry which is preliminary data.</text>
</comment>
<evidence type="ECO:0008006" key="3">
    <source>
        <dbReference type="Google" id="ProtNLM"/>
    </source>
</evidence>
<name>A0A1V2H482_9PROT</name>
<keyword evidence="2" id="KW-1185">Reference proteome</keyword>
<proteinExistence type="predicted"/>
<accession>A0A1V2H482</accession>
<dbReference type="AlphaFoldDB" id="A0A1V2H482"/>
<sequence>MTQTDPAPAALAYLARREVSAQWRGFLRALVETLDANLEKAGRDGLLRAVGEKLGASLPLGAVETLDGLEARMNDALATLSWGYVALSVDEADRSLRLTHRLAPLVATASDEAGGWIAPVLLGLYATWLGTQQGDTPAAEGGPSLALAEAVPGAIVFRFGS</sequence>
<dbReference type="InterPro" id="IPR022798">
    <property type="entry name" value="BcsD_bac"/>
</dbReference>
<evidence type="ECO:0000313" key="2">
    <source>
        <dbReference type="Proteomes" id="UP000188879"/>
    </source>
</evidence>
<dbReference type="OrthoDB" id="6078279at2"/>
<gene>
    <name evidence="1" type="ORF">BKE38_12000</name>
</gene>
<dbReference type="Pfam" id="PF03500">
    <property type="entry name" value="Cellsynth_D"/>
    <property type="match status" value="1"/>
</dbReference>
<reference evidence="1 2" key="1">
    <citation type="submission" date="2016-10" db="EMBL/GenBank/DDBJ databases">
        <title>Draft Genome sequence of Roseomonas sp. strain M3.</title>
        <authorList>
            <person name="Subhash Y."/>
            <person name="Lee S."/>
        </authorList>
    </citation>
    <scope>NUCLEOTIDE SEQUENCE [LARGE SCALE GENOMIC DNA]</scope>
    <source>
        <strain evidence="1 2">M3</strain>
    </source>
</reference>
<dbReference type="Gene3D" id="3.30.70.2590">
    <property type="match status" value="1"/>
</dbReference>
<dbReference type="GO" id="GO:0030244">
    <property type="term" value="P:cellulose biosynthetic process"/>
    <property type="evidence" value="ECO:0007669"/>
    <property type="project" value="InterPro"/>
</dbReference>
<organism evidence="1 2">
    <name type="scientific">Teichococcus deserti</name>
    <dbReference type="NCBI Taxonomy" id="1817963"/>
    <lineage>
        <taxon>Bacteria</taxon>
        <taxon>Pseudomonadati</taxon>
        <taxon>Pseudomonadota</taxon>
        <taxon>Alphaproteobacteria</taxon>
        <taxon>Acetobacterales</taxon>
        <taxon>Roseomonadaceae</taxon>
        <taxon>Roseomonas</taxon>
    </lineage>
</organism>
<dbReference type="Proteomes" id="UP000188879">
    <property type="component" value="Unassembled WGS sequence"/>
</dbReference>
<dbReference type="PRINTS" id="PR01442">
    <property type="entry name" value="CELLSNTHASED"/>
</dbReference>
<dbReference type="EMBL" id="MLCO01000099">
    <property type="protein sequence ID" value="ONG53498.1"/>
    <property type="molecule type" value="Genomic_DNA"/>
</dbReference>
<dbReference type="RefSeq" id="WP_076957594.1">
    <property type="nucleotide sequence ID" value="NZ_MLCO01000099.1"/>
</dbReference>
<evidence type="ECO:0000313" key="1">
    <source>
        <dbReference type="EMBL" id="ONG53498.1"/>
    </source>
</evidence>